<feature type="transmembrane region" description="Helical" evidence="2">
    <location>
        <begin position="702"/>
        <end position="724"/>
    </location>
</feature>
<keyword evidence="2" id="KW-0812">Transmembrane</keyword>
<evidence type="ECO:0000313" key="4">
    <source>
        <dbReference type="Proteomes" id="UP000318864"/>
    </source>
</evidence>
<keyword evidence="2" id="KW-0472">Membrane</keyword>
<keyword evidence="4" id="KW-1185">Reference proteome</keyword>
<reference evidence="3 4" key="1">
    <citation type="submission" date="2018-10" db="EMBL/GenBank/DDBJ databases">
        <title>Natronolimnobius sp. XQ-INN 246 isolated from Inner Mongolia Autonomous Region of China.</title>
        <authorList>
            <person name="Xue Q."/>
        </authorList>
    </citation>
    <scope>NUCLEOTIDE SEQUENCE [LARGE SCALE GENOMIC DNA]</scope>
    <source>
        <strain evidence="3 4">XQ-INN 246</strain>
    </source>
</reference>
<feature type="region of interest" description="Disordered" evidence="1">
    <location>
        <begin position="655"/>
        <end position="699"/>
    </location>
</feature>
<name>A0A4S3TJV3_9EURY</name>
<feature type="region of interest" description="Disordered" evidence="1">
    <location>
        <begin position="83"/>
        <end position="104"/>
    </location>
</feature>
<dbReference type="InterPro" id="IPR013783">
    <property type="entry name" value="Ig-like_fold"/>
</dbReference>
<feature type="compositionally biased region" description="Acidic residues" evidence="1">
    <location>
        <begin position="674"/>
        <end position="699"/>
    </location>
</feature>
<evidence type="ECO:0000256" key="2">
    <source>
        <dbReference type="SAM" id="Phobius"/>
    </source>
</evidence>
<dbReference type="AlphaFoldDB" id="A0A4S3TJV3"/>
<evidence type="ECO:0000313" key="3">
    <source>
        <dbReference type="EMBL" id="THE64341.1"/>
    </source>
</evidence>
<dbReference type="EMBL" id="RBZW01000033">
    <property type="protein sequence ID" value="THE64341.1"/>
    <property type="molecule type" value="Genomic_DNA"/>
</dbReference>
<comment type="caution">
    <text evidence="3">The sequence shown here is derived from an EMBL/GenBank/DDBJ whole genome shotgun (WGS) entry which is preliminary data.</text>
</comment>
<dbReference type="Proteomes" id="UP000318864">
    <property type="component" value="Unassembled WGS sequence"/>
</dbReference>
<protein>
    <recommendedName>
        <fullName evidence="5">CARDB domain-containing protein</fullName>
    </recommendedName>
</protein>
<gene>
    <name evidence="3" type="ORF">D8Y22_13070</name>
</gene>
<feature type="compositionally biased region" description="Low complexity" evidence="1">
    <location>
        <begin position="14"/>
        <end position="28"/>
    </location>
</feature>
<organism evidence="3 4">
    <name type="scientific">Salinadaptatus halalkaliphilus</name>
    <dbReference type="NCBI Taxonomy" id="2419781"/>
    <lineage>
        <taxon>Archaea</taxon>
        <taxon>Methanobacteriati</taxon>
        <taxon>Methanobacteriota</taxon>
        <taxon>Stenosarchaea group</taxon>
        <taxon>Halobacteria</taxon>
        <taxon>Halobacteriales</taxon>
        <taxon>Natrialbaceae</taxon>
        <taxon>Salinadaptatus</taxon>
    </lineage>
</organism>
<feature type="region of interest" description="Disordered" evidence="1">
    <location>
        <begin position="14"/>
        <end position="34"/>
    </location>
</feature>
<evidence type="ECO:0000256" key="1">
    <source>
        <dbReference type="SAM" id="MobiDB-lite"/>
    </source>
</evidence>
<sequence>MGTVGLVGAVGASTAAASPDAVSSVSSLSDDDDGESVVVRLEDDHVVTESNAGTVPESFHYVTTNESDDKLVVEDGVVETESGHDVGVVPNDSDTPNPVRTVTGDPNLVVTDGSVVNDTLVVDEDTGIVQTAEGNTTVEANGESIRYTEYDTATFDPEIVSGFEPVGEGLNLTGEVEVTNRDWASADKNVTLEIVDDAEADPLDTVVENVSLDRGESTTQTFDYGTVAGDYSADEISVWAVGDHHQDNRPITIHQAETAIEIVEADPRAEGDELEIDVEIDRFGDYPRGQQDFVVEFRVGPESGETEHVESKSITLDPGGEAVETFVYETEEGDSPSVYVEVLTIEGDTPAESDSETVPVIGERLHEQRLETTINDRNWPDEGEELVIEGLLEYTEPELLSQNGREYDVDMFVDGDLEDTRAMRVDPDEPFDTADFVYQTDSDDPPRVDVRLESPGDADTAQPRINGSGFLVDLQEVSTPVNESETLTAIASIRNTGDTFDEQDVRLRIDNGITAANRTSRNVEDNATVALDTGEGTTERFTYETDGDDVPEIEVAVVSEDDEDTAIATVRDSAPRFEVQETNTEYDDAAETVTLSAAINNTGTEPDEQYVEFLLDDDAEPVHVDRVALEPWESRTLTSTIDAPDDGAYDFSVVTDNVSEREPSALTVDRTGDDPDEPPSDDDTEPEDDDPSDATEDPDDGLPWYLVVLGMLGVLASVLVLLVYRNDPENFPPDASTLSTQARRAAERAKLKAATLAAAIRSGDPDAIVAALKGLIGLGTGVLVVQNELPRETIVRVRCQTADDTVVLEDLELAPDERRDLGSLPDADQFKVGAGVEDITAHEEVFQGITGDVGVVLRAEGILIANLN</sequence>
<evidence type="ECO:0008006" key="5">
    <source>
        <dbReference type="Google" id="ProtNLM"/>
    </source>
</evidence>
<accession>A0A4S3TJV3</accession>
<dbReference type="Gene3D" id="2.60.40.10">
    <property type="entry name" value="Immunoglobulins"/>
    <property type="match status" value="1"/>
</dbReference>
<keyword evidence="2" id="KW-1133">Transmembrane helix</keyword>
<proteinExistence type="predicted"/>